<name>A0A844C126_9LACT</name>
<evidence type="ECO:0000259" key="1">
    <source>
        <dbReference type="Pfam" id="PF08279"/>
    </source>
</evidence>
<dbReference type="RefSeq" id="WP_425482106.1">
    <property type="nucleotide sequence ID" value="NZ_WJQR01000011.1"/>
</dbReference>
<protein>
    <submittedName>
        <fullName evidence="2">HTH domain-containing protein</fullName>
    </submittedName>
</protein>
<organism evidence="2 3">
    <name type="scientific">Fundicoccus ignavus</name>
    <dbReference type="NCBI Taxonomy" id="2664442"/>
    <lineage>
        <taxon>Bacteria</taxon>
        <taxon>Bacillati</taxon>
        <taxon>Bacillota</taxon>
        <taxon>Bacilli</taxon>
        <taxon>Lactobacillales</taxon>
        <taxon>Aerococcaceae</taxon>
        <taxon>Fundicoccus</taxon>
    </lineage>
</organism>
<evidence type="ECO:0000313" key="3">
    <source>
        <dbReference type="Proteomes" id="UP000469870"/>
    </source>
</evidence>
<proteinExistence type="predicted"/>
<dbReference type="Gene3D" id="1.10.10.10">
    <property type="entry name" value="Winged helix-like DNA-binding domain superfamily/Winged helix DNA-binding domain"/>
    <property type="match status" value="1"/>
</dbReference>
<accession>A0A844C126</accession>
<feature type="domain" description="Helix-turn-helix type 11" evidence="1">
    <location>
        <begin position="9"/>
        <end position="52"/>
    </location>
</feature>
<dbReference type="EMBL" id="WJQR01000011">
    <property type="protein sequence ID" value="MRI82406.1"/>
    <property type="molecule type" value="Genomic_DNA"/>
</dbReference>
<evidence type="ECO:0000313" key="2">
    <source>
        <dbReference type="EMBL" id="MRI82406.1"/>
    </source>
</evidence>
<dbReference type="AlphaFoldDB" id="A0A844C126"/>
<sequence length="95" mass="10964">MLANLLIWNQRVSINELAERFHVGRSSIQNDLKWLRETFPTNQIESCKGRYGTSGSGTDFMKSLMVFNIYGVRKMTYCIYSSLSWNLASEIFALN</sequence>
<reference evidence="2 3" key="1">
    <citation type="submission" date="2019-11" db="EMBL/GenBank/DDBJ databases">
        <title>Characterisation of Fundicoccus ignavus gen. nov. sp. nov., a novel genus of the family Aerococcaceae isolated from bulk tank milk.</title>
        <authorList>
            <person name="Siebert A."/>
            <person name="Huptas C."/>
            <person name="Wenning M."/>
            <person name="Scherer S."/>
            <person name="Doll E.V."/>
        </authorList>
    </citation>
    <scope>NUCLEOTIDE SEQUENCE [LARGE SCALE GENOMIC DNA]</scope>
    <source>
        <strain evidence="2 3">DSM 109653</strain>
    </source>
</reference>
<dbReference type="InterPro" id="IPR036390">
    <property type="entry name" value="WH_DNA-bd_sf"/>
</dbReference>
<dbReference type="Proteomes" id="UP000469870">
    <property type="component" value="Unassembled WGS sequence"/>
</dbReference>
<dbReference type="InterPro" id="IPR013196">
    <property type="entry name" value="HTH_11"/>
</dbReference>
<dbReference type="SUPFAM" id="SSF46785">
    <property type="entry name" value="Winged helix' DNA-binding domain"/>
    <property type="match status" value="1"/>
</dbReference>
<comment type="caution">
    <text evidence="2">The sequence shown here is derived from an EMBL/GenBank/DDBJ whole genome shotgun (WGS) entry which is preliminary data.</text>
</comment>
<dbReference type="InterPro" id="IPR036388">
    <property type="entry name" value="WH-like_DNA-bd_sf"/>
</dbReference>
<gene>
    <name evidence="2" type="ORF">GIY11_10335</name>
</gene>
<dbReference type="Pfam" id="PF08279">
    <property type="entry name" value="HTH_11"/>
    <property type="match status" value="1"/>
</dbReference>